<dbReference type="InterPro" id="IPR016024">
    <property type="entry name" value="ARM-type_fold"/>
</dbReference>
<dbReference type="Gene3D" id="1.25.10.10">
    <property type="entry name" value="Leucine-rich Repeat Variant"/>
    <property type="match status" value="3"/>
</dbReference>
<gene>
    <name evidence="2" type="ORF">NP493_216g02029</name>
</gene>
<dbReference type="SUPFAM" id="SSF48371">
    <property type="entry name" value="ARM repeat"/>
    <property type="match status" value="2"/>
</dbReference>
<feature type="region of interest" description="Disordered" evidence="1">
    <location>
        <begin position="641"/>
        <end position="697"/>
    </location>
</feature>
<feature type="compositionally biased region" description="Acidic residues" evidence="1">
    <location>
        <begin position="678"/>
        <end position="689"/>
    </location>
</feature>
<name>A0AAD9P0R7_RIDPI</name>
<evidence type="ECO:0000313" key="2">
    <source>
        <dbReference type="EMBL" id="KAK2186022.1"/>
    </source>
</evidence>
<feature type="compositionally biased region" description="Low complexity" evidence="1">
    <location>
        <begin position="1023"/>
        <end position="1056"/>
    </location>
</feature>
<feature type="compositionally biased region" description="Polar residues" evidence="1">
    <location>
        <begin position="1154"/>
        <end position="1167"/>
    </location>
</feature>
<organism evidence="2 3">
    <name type="scientific">Ridgeia piscesae</name>
    <name type="common">Tubeworm</name>
    <dbReference type="NCBI Taxonomy" id="27915"/>
    <lineage>
        <taxon>Eukaryota</taxon>
        <taxon>Metazoa</taxon>
        <taxon>Spiralia</taxon>
        <taxon>Lophotrochozoa</taxon>
        <taxon>Annelida</taxon>
        <taxon>Polychaeta</taxon>
        <taxon>Sedentaria</taxon>
        <taxon>Canalipalpata</taxon>
        <taxon>Sabellida</taxon>
        <taxon>Siboglinidae</taxon>
        <taxon>Ridgeia</taxon>
    </lineage>
</organism>
<feature type="compositionally biased region" description="Polar residues" evidence="1">
    <location>
        <begin position="932"/>
        <end position="943"/>
    </location>
</feature>
<feature type="region of interest" description="Disordered" evidence="1">
    <location>
        <begin position="956"/>
        <end position="983"/>
    </location>
</feature>
<reference evidence="2" key="1">
    <citation type="journal article" date="2023" name="Mol. Biol. Evol.">
        <title>Third-Generation Sequencing Reveals the Adaptive Role of the Epigenome in Three Deep-Sea Polychaetes.</title>
        <authorList>
            <person name="Perez M."/>
            <person name="Aroh O."/>
            <person name="Sun Y."/>
            <person name="Lan Y."/>
            <person name="Juniper S.K."/>
            <person name="Young C.R."/>
            <person name="Angers B."/>
            <person name="Qian P.Y."/>
        </authorList>
    </citation>
    <scope>NUCLEOTIDE SEQUENCE</scope>
    <source>
        <strain evidence="2">R07B-5</strain>
    </source>
</reference>
<dbReference type="Proteomes" id="UP001209878">
    <property type="component" value="Unassembled WGS sequence"/>
</dbReference>
<feature type="region of interest" description="Disordered" evidence="1">
    <location>
        <begin position="1154"/>
        <end position="1288"/>
    </location>
</feature>
<evidence type="ECO:0000313" key="3">
    <source>
        <dbReference type="Proteomes" id="UP001209878"/>
    </source>
</evidence>
<feature type="compositionally biased region" description="Basic and acidic residues" evidence="1">
    <location>
        <begin position="656"/>
        <end position="668"/>
    </location>
</feature>
<evidence type="ECO:0000256" key="1">
    <source>
        <dbReference type="SAM" id="MobiDB-lite"/>
    </source>
</evidence>
<comment type="caution">
    <text evidence="2">The sequence shown here is derived from an EMBL/GenBank/DDBJ whole genome shotgun (WGS) entry which is preliminary data.</text>
</comment>
<dbReference type="EMBL" id="JAODUO010000215">
    <property type="protein sequence ID" value="KAK2186022.1"/>
    <property type="molecule type" value="Genomic_DNA"/>
</dbReference>
<feature type="compositionally biased region" description="Basic and acidic residues" evidence="1">
    <location>
        <begin position="825"/>
        <end position="840"/>
    </location>
</feature>
<dbReference type="InterPro" id="IPR011989">
    <property type="entry name" value="ARM-like"/>
</dbReference>
<feature type="compositionally biased region" description="Basic and acidic residues" evidence="1">
    <location>
        <begin position="1169"/>
        <end position="1195"/>
    </location>
</feature>
<feature type="region of interest" description="Disordered" evidence="1">
    <location>
        <begin position="822"/>
        <end position="943"/>
    </location>
</feature>
<feature type="compositionally biased region" description="Basic and acidic residues" evidence="1">
    <location>
        <begin position="865"/>
        <end position="930"/>
    </location>
</feature>
<proteinExistence type="predicted"/>
<keyword evidence="3" id="KW-1185">Reference proteome</keyword>
<sequence length="2096" mass="234355">MMPGRGGPPSDLCLIGQSVLQLETSPYVYRGMWSQINSIADVNYTPSQKPRQPVPGDEDYEDGMTIIYRLGGSQCDNSPRCPIVSVVCSCDSRPSQPETHTPVDDTDETLEQDGLKLDQLLRAFSLYEKKPPIRRSISVLRNLTYSYRGSDPMNPEQLKRLTDLLSNKDVGLQTISLLTITQLCRHNRNIVTFLNHGTLSMLASLLQCHATAQLHRNIAGIIEQMVTSADHAGLWLTTMVETGLTAILQRLRTSVDEPTLYSCACVLRTLARHVFFIPYIQSTAMEDIEALRNMPGRLRELYVEIFGQLLCHRDDTDMASVLDTSVFPTLTDILKNSDCHLQKQVLLILVSLTRSEGCLSVLRARVLPCILSLWLDSSCIRVRECAVFALCQLLSATSMGTRLEVLKEIGKFFHDNTEKYGYSQLVDGRNKYMRCLLRFERSLQDFTLSLAASIRREARMERDRLGNIIKVHLQPAKLNDHAHINTLCHLVVILGILMQLRIDCTIAGKKSQKRPQSTPRTPCRINENIVILQLAHGTTCVVDLLHVFTKKFVHSIGWTMLIESVKEAYRKNVAAKQRVSGAGMSTNTPQNRQRHDSVDLKGIFEVEEVNLILAILGVIHMWVSCSADDTNRCLCLSAKKSVPDGDRSTECTATDPKQENESECEKTKTQLASTDVTETAECDTTESVDEASGPEIKKKTSKMLKSTTEKMYLEMCDELRGQLGVETNSDCDHAYGHCCFCGGDDGEASSQQSAEDEAGCLDEGLRQAKLLQRDIRVSLFEAGILESVGPWLACTDVTIKRTVLDILSHMVQPLDELAEQLAASTEDKTSTDQTHAKATEEQGQESDESKKEPLKETSTTNGEVKQTEMKDEHKEDTAESKEKDKTDREDNNEGLHHINAPERDTRRDLRAEDNNIEGVHVEVCDPREDTENSACSQDTTDSPVTDALDVDHVQDDVSQHKSTSAVGSQDRYAEVSCQTRQSKHEEAVRALLESNTFSSTDYDQFARKKQERCQSASAAIRVRPSSGRSSLGRPSSGRPSGRPSSGRLSSGRPSSGKKAIFGRPPTGWTPCSWSASEETHPSNRPRSGHKLRRPSSAPKSMRHLQLQYFLQKQNLEMEAVFVEQDVARTDTPLNQHTEKEHVCLKDTITNAEVSQKQAVGQKKTSPCDNEERKEMSPKQDMEKKKSLLKLIRPENEGFEEQNAEKKEISSKQTVDKKEMLLIQGVDKRESCPKQRVEKTETSPRHSTAKRDRAGTHKKREKPLSVKGQPVVGNAQDKELSETKVHKRHPATAPKNLSYNKLYIVGRATHKLIEKTASQPGAGGKQLQSPPPLKRPGLLPSWKTQFNPSLSPVGQCHSRLVDVCGKAMLHELFSKDRTVKINMLCLLYQLAVHSKVHMLMSEKGVIHKLVDFLRVNDKDEYLQRMGLLLAQELFRHERRLNQLFCKLGGAPLLESMLCQDNTRLRPLVVETLSMLSGGRCQHVRLRPLVVETLGMLSGGRCQHVRLRPLVVETLSMLSGGRCQHVRLRPLVVETLSMLSGGRCQHVRLRPLVVETLGMLSGGRCQHVRLRPLVVETLSMLSGGRCQHERLRPLVVETLSMLSGGRCQHVRLRPLVVETLSMLSGGRCQHVRLRPLVVETLSMLSGGRCQHVRLRPLVVETLSMLSGGRCQHVRLRPLVVETLSMLSGGRCQHVRLRPLVVETLSMLSGGRCQHVRLRPLVVETLSMLSGGRCQHVRLRPLVVETLSMLSGGRCQHVRLRPLVVETLSMLSGGRCQHVRLRPLVVETLSMLSGGRCQHVRLRPLVVETLSMLSGGRCQHVRLRPLVVETLSMLSGGRCQHVRLRPLVVETLSMLSGGRCQHVRLRPLVVETLSMLSGGRCQHVRLRPLVVETLSMLSGGRYQHVRLRPLVVETLSMLSGGRCQHVRLRPLVVETLSMLSGGRYQHVRLRPLVVETLSMLSGGRCQHVRLRPLVVETLSMLSGGRCQHVRLRPLVVETLSMLSGGRCQHVRLRPLVVETLSMLSGGSCQHVRLRPLVVETLSMLSGGRCQHVRLRPLVVETLSMLSGGRFQHVRLRPLVVETLGTCETETIGCRDPRYM</sequence>
<accession>A0AAD9P0R7</accession>
<protein>
    <submittedName>
        <fullName evidence="2">Uncharacterized protein</fullName>
    </submittedName>
</protein>
<feature type="region of interest" description="Disordered" evidence="1">
    <location>
        <begin position="1008"/>
        <end position="1100"/>
    </location>
</feature>
<feature type="compositionally biased region" description="Basic and acidic residues" evidence="1">
    <location>
        <begin position="1202"/>
        <end position="1254"/>
    </location>
</feature>